<dbReference type="SUPFAM" id="SSF110857">
    <property type="entry name" value="Gamma-glutamyl cyclotransferase-like"/>
    <property type="match status" value="1"/>
</dbReference>
<dbReference type="Proteomes" id="UP000266273">
    <property type="component" value="Unassembled WGS sequence"/>
</dbReference>
<sequence>MNWQAGNPARQPLFVYGTLRRASGHPMSRALAHNARRLGPGAIRGSMTYLGPYPAVVEDEQAGWIMGDVFEVMGGRHFWRVLDIYEGCHEVNPGYERRRIPVRLDAAGRGVWIDAWCYLLSPQLGTCG</sequence>
<keyword evidence="3" id="KW-1185">Reference proteome</keyword>
<dbReference type="GO" id="GO:0016740">
    <property type="term" value="F:transferase activity"/>
    <property type="evidence" value="ECO:0007669"/>
    <property type="project" value="UniProtKB-KW"/>
</dbReference>
<evidence type="ECO:0000313" key="3">
    <source>
        <dbReference type="Proteomes" id="UP000266273"/>
    </source>
</evidence>
<dbReference type="InterPro" id="IPR009288">
    <property type="entry name" value="AIG2-like_dom"/>
</dbReference>
<dbReference type="EMBL" id="QXDF01000001">
    <property type="protein sequence ID" value="RIA54960.1"/>
    <property type="molecule type" value="Genomic_DNA"/>
</dbReference>
<dbReference type="InterPro" id="IPR013024">
    <property type="entry name" value="GGCT-like"/>
</dbReference>
<proteinExistence type="predicted"/>
<dbReference type="Gene3D" id="3.10.490.10">
    <property type="entry name" value="Gamma-glutamyl cyclotransferase-like"/>
    <property type="match status" value="1"/>
</dbReference>
<keyword evidence="2" id="KW-0808">Transferase</keyword>
<organism evidence="2 3">
    <name type="scientific">Dichotomicrobium thermohalophilum</name>
    <dbReference type="NCBI Taxonomy" id="933063"/>
    <lineage>
        <taxon>Bacteria</taxon>
        <taxon>Pseudomonadati</taxon>
        <taxon>Pseudomonadota</taxon>
        <taxon>Alphaproteobacteria</taxon>
        <taxon>Hyphomicrobiales</taxon>
        <taxon>Hyphomicrobiaceae</taxon>
        <taxon>Dichotomicrobium</taxon>
    </lineage>
</organism>
<dbReference type="CDD" id="cd06661">
    <property type="entry name" value="GGCT_like"/>
    <property type="match status" value="1"/>
</dbReference>
<protein>
    <submittedName>
        <fullName evidence="2">Gamma-glutamylcyclotransferase (GGCT)/AIG2-like uncharacterized protein YtfP</fullName>
    </submittedName>
</protein>
<comment type="caution">
    <text evidence="2">The sequence shown here is derived from an EMBL/GenBank/DDBJ whole genome shotgun (WGS) entry which is preliminary data.</text>
</comment>
<evidence type="ECO:0000259" key="1">
    <source>
        <dbReference type="Pfam" id="PF06094"/>
    </source>
</evidence>
<dbReference type="RefSeq" id="WP_119059930.1">
    <property type="nucleotide sequence ID" value="NZ_QXDF01000001.1"/>
</dbReference>
<dbReference type="AlphaFoldDB" id="A0A397Q0B6"/>
<evidence type="ECO:0000313" key="2">
    <source>
        <dbReference type="EMBL" id="RIA54960.1"/>
    </source>
</evidence>
<dbReference type="OrthoDB" id="482277at2"/>
<feature type="domain" description="Gamma-glutamylcyclotransferase AIG2-like" evidence="1">
    <location>
        <begin position="13"/>
        <end position="122"/>
    </location>
</feature>
<name>A0A397Q0B6_9HYPH</name>
<gene>
    <name evidence="2" type="ORF">BXY53_0010</name>
</gene>
<reference evidence="2 3" key="1">
    <citation type="submission" date="2018-08" db="EMBL/GenBank/DDBJ databases">
        <title>Genomic Encyclopedia of Archaeal and Bacterial Type Strains, Phase II (KMG-II): from individual species to whole genera.</title>
        <authorList>
            <person name="Goeker M."/>
        </authorList>
    </citation>
    <scope>NUCLEOTIDE SEQUENCE [LARGE SCALE GENOMIC DNA]</scope>
    <source>
        <strain evidence="2 3">DSM 5002</strain>
    </source>
</reference>
<dbReference type="InterPro" id="IPR036568">
    <property type="entry name" value="GGCT-like_sf"/>
</dbReference>
<dbReference type="Pfam" id="PF06094">
    <property type="entry name" value="GGACT"/>
    <property type="match status" value="1"/>
</dbReference>
<accession>A0A397Q0B6</accession>